<proteinExistence type="inferred from homology"/>
<dbReference type="EMBL" id="CAACVI010000023">
    <property type="protein sequence ID" value="VEN74207.1"/>
    <property type="molecule type" value="Genomic_DNA"/>
</dbReference>
<comment type="similarity">
    <text evidence="9 11">Belongs to the fluoride channel Fluc/FEX (TC 1.A.43) family.</text>
</comment>
<keyword evidence="4 11" id="KW-0812">Transmembrane</keyword>
<keyword evidence="7 11" id="KW-0472">Membrane</keyword>
<evidence type="ECO:0000256" key="6">
    <source>
        <dbReference type="ARBA" id="ARBA00023065"/>
    </source>
</evidence>
<gene>
    <name evidence="11 12" type="primary">crcB</name>
    <name evidence="11" type="synonym">fluC</name>
    <name evidence="12" type="ORF">EPICR_30140</name>
</gene>
<dbReference type="Pfam" id="PF02537">
    <property type="entry name" value="CRCB"/>
    <property type="match status" value="1"/>
</dbReference>
<comment type="function">
    <text evidence="11">Fluoride-specific ion channel. Important for reducing fluoride concentration in the cell, thus reducing its toxicity.</text>
</comment>
<dbReference type="GO" id="GO:0062054">
    <property type="term" value="F:fluoride channel activity"/>
    <property type="evidence" value="ECO:0007669"/>
    <property type="project" value="UniProtKB-UniRule"/>
</dbReference>
<evidence type="ECO:0000256" key="2">
    <source>
        <dbReference type="ARBA" id="ARBA00022475"/>
    </source>
</evidence>
<protein>
    <recommendedName>
        <fullName evidence="11">Fluoride-specific ion channel FluC</fullName>
    </recommendedName>
</protein>
<keyword evidence="3" id="KW-0997">Cell inner membrane</keyword>
<evidence type="ECO:0000256" key="5">
    <source>
        <dbReference type="ARBA" id="ARBA00022989"/>
    </source>
</evidence>
<dbReference type="PANTHER" id="PTHR28259:SF1">
    <property type="entry name" value="FLUORIDE EXPORT PROTEIN 1-RELATED"/>
    <property type="match status" value="1"/>
</dbReference>
<keyword evidence="5 11" id="KW-1133">Transmembrane helix</keyword>
<evidence type="ECO:0000256" key="11">
    <source>
        <dbReference type="HAMAP-Rule" id="MF_00454"/>
    </source>
</evidence>
<feature type="binding site" evidence="11">
    <location>
        <position position="79"/>
    </location>
    <ligand>
        <name>Na(+)</name>
        <dbReference type="ChEBI" id="CHEBI:29101"/>
        <note>structural</note>
    </ligand>
</feature>
<keyword evidence="6 11" id="KW-0406">Ion transport</keyword>
<dbReference type="GO" id="GO:0140114">
    <property type="term" value="P:cellular detoxification of fluoride"/>
    <property type="evidence" value="ECO:0007669"/>
    <property type="project" value="UniProtKB-UniRule"/>
</dbReference>
<name>A0A484HHK9_9BACT</name>
<dbReference type="PANTHER" id="PTHR28259">
    <property type="entry name" value="FLUORIDE EXPORT PROTEIN 1-RELATED"/>
    <property type="match status" value="1"/>
</dbReference>
<feature type="transmembrane region" description="Helical" evidence="11">
    <location>
        <begin position="68"/>
        <end position="91"/>
    </location>
</feature>
<feature type="transmembrane region" description="Helical" evidence="11">
    <location>
        <begin position="97"/>
        <end position="119"/>
    </location>
</feature>
<evidence type="ECO:0000256" key="8">
    <source>
        <dbReference type="ARBA" id="ARBA00023303"/>
    </source>
</evidence>
<keyword evidence="11" id="KW-0915">Sodium</keyword>
<evidence type="ECO:0000256" key="3">
    <source>
        <dbReference type="ARBA" id="ARBA00022519"/>
    </source>
</evidence>
<keyword evidence="8 11" id="KW-0407">Ion channel</keyword>
<feature type="transmembrane region" description="Helical" evidence="11">
    <location>
        <begin position="33"/>
        <end position="56"/>
    </location>
</feature>
<evidence type="ECO:0000256" key="4">
    <source>
        <dbReference type="ARBA" id="ARBA00022692"/>
    </source>
</evidence>
<dbReference type="GO" id="GO:0046872">
    <property type="term" value="F:metal ion binding"/>
    <property type="evidence" value="ECO:0007669"/>
    <property type="project" value="UniProtKB-KW"/>
</dbReference>
<evidence type="ECO:0000256" key="1">
    <source>
        <dbReference type="ARBA" id="ARBA00004651"/>
    </source>
</evidence>
<evidence type="ECO:0000256" key="10">
    <source>
        <dbReference type="ARBA" id="ARBA00035585"/>
    </source>
</evidence>
<reference evidence="12" key="1">
    <citation type="submission" date="2019-01" db="EMBL/GenBank/DDBJ databases">
        <authorList>
            <consortium name="Genoscope - CEA"/>
            <person name="William W."/>
        </authorList>
    </citation>
    <scope>NUCLEOTIDE SEQUENCE</scope>
    <source>
        <strain evidence="12">CR-1</strain>
    </source>
</reference>
<keyword evidence="11" id="KW-0479">Metal-binding</keyword>
<dbReference type="GO" id="GO:0005886">
    <property type="term" value="C:plasma membrane"/>
    <property type="evidence" value="ECO:0007669"/>
    <property type="project" value="UniProtKB-SubCell"/>
</dbReference>
<dbReference type="NCBIfam" id="TIGR00494">
    <property type="entry name" value="crcB"/>
    <property type="match status" value="1"/>
</dbReference>
<comment type="catalytic activity">
    <reaction evidence="10">
        <text>fluoride(in) = fluoride(out)</text>
        <dbReference type="Rhea" id="RHEA:76159"/>
        <dbReference type="ChEBI" id="CHEBI:17051"/>
    </reaction>
    <physiologicalReaction direction="left-to-right" evidence="10">
        <dbReference type="Rhea" id="RHEA:76160"/>
    </physiologicalReaction>
</comment>
<evidence type="ECO:0000313" key="12">
    <source>
        <dbReference type="EMBL" id="VEN74207.1"/>
    </source>
</evidence>
<dbReference type="HAMAP" id="MF_00454">
    <property type="entry name" value="FluC"/>
    <property type="match status" value="1"/>
</dbReference>
<accession>A0A484HHK9</accession>
<comment type="activity regulation">
    <text evidence="11">Na(+) is not transported, but it plays an essential structural role and its presence is essential for fluoride channel function.</text>
</comment>
<organism evidence="12">
    <name type="scientific">uncultured Desulfobacteraceae bacterium</name>
    <dbReference type="NCBI Taxonomy" id="218296"/>
    <lineage>
        <taxon>Bacteria</taxon>
        <taxon>Pseudomonadati</taxon>
        <taxon>Thermodesulfobacteriota</taxon>
        <taxon>Desulfobacteria</taxon>
        <taxon>Desulfobacterales</taxon>
        <taxon>Desulfobacteraceae</taxon>
        <taxon>environmental samples</taxon>
    </lineage>
</organism>
<keyword evidence="2 11" id="KW-1003">Cell membrane</keyword>
<dbReference type="InterPro" id="IPR003691">
    <property type="entry name" value="FluC"/>
</dbReference>
<evidence type="ECO:0000256" key="7">
    <source>
        <dbReference type="ARBA" id="ARBA00023136"/>
    </source>
</evidence>
<keyword evidence="11" id="KW-0813">Transport</keyword>
<comment type="subcellular location">
    <subcellularLocation>
        <location evidence="1 11">Cell membrane</location>
        <topology evidence="1 11">Multi-pass membrane protein</topology>
    </subcellularLocation>
</comment>
<sequence length="125" mass="13352">MSKLLLIGIGGFAGSILRHLVSGLFARMFENPWFPHGTLAVNAIGCFLIGLLGGLFETGRFLTPEARLVLLVGFLGGFTTFSAFGYELFAAGRDGRIMGAFMNFALHMTLGFSGVALGFKLSRAL</sequence>
<feature type="binding site" evidence="11">
    <location>
        <position position="76"/>
    </location>
    <ligand>
        <name>Na(+)</name>
        <dbReference type="ChEBI" id="CHEBI:29101"/>
        <note>structural</note>
    </ligand>
</feature>
<dbReference type="AlphaFoldDB" id="A0A484HHK9"/>
<evidence type="ECO:0000256" key="9">
    <source>
        <dbReference type="ARBA" id="ARBA00035120"/>
    </source>
</evidence>